<accession>A0ABW5R1J6</accession>
<dbReference type="EMBL" id="JBHUMY010000032">
    <property type="protein sequence ID" value="MFD2662683.1"/>
    <property type="molecule type" value="Genomic_DNA"/>
</dbReference>
<evidence type="ECO:0000313" key="1">
    <source>
        <dbReference type="EMBL" id="MFD2662683.1"/>
    </source>
</evidence>
<sequence>MIGNRGFSQKRKSGRELSGNEYEIKFEFHHKNLELRDYLTEIENALYGNEQYIIDPVQTVSTMNTHFFMDIENNTEYSVFNYDGQLMLKIKKHQLLEYGRMPVYANVETFQYEKNRIRHILEQPHVRYVGTMTKNRIKDFLMNNHDGRIYSLAVTICEANDRFQYQFEIEYNGYSSQRESILEDEDLLIGKLVQVGEDIYSSANAFMKPSRERKYEFVTKSGCPANPQVEKTAILNALS</sequence>
<keyword evidence="2" id="KW-1185">Reference proteome</keyword>
<evidence type="ECO:0000313" key="2">
    <source>
        <dbReference type="Proteomes" id="UP001597493"/>
    </source>
</evidence>
<dbReference type="Proteomes" id="UP001597493">
    <property type="component" value="Unassembled WGS sequence"/>
</dbReference>
<proteinExistence type="predicted"/>
<name>A0ABW5R1J6_9BACL</name>
<gene>
    <name evidence="1" type="ORF">ACFSW5_20710</name>
</gene>
<dbReference type="RefSeq" id="WP_379277367.1">
    <property type="nucleotide sequence ID" value="NZ_JBHUGT010000042.1"/>
</dbReference>
<comment type="caution">
    <text evidence="1">The sequence shown here is derived from an EMBL/GenBank/DDBJ whole genome shotgun (WGS) entry which is preliminary data.</text>
</comment>
<evidence type="ECO:0008006" key="3">
    <source>
        <dbReference type="Google" id="ProtNLM"/>
    </source>
</evidence>
<protein>
    <recommendedName>
        <fullName evidence="3">CYTH domain-containing protein</fullName>
    </recommendedName>
</protein>
<organism evidence="1 2">
    <name type="scientific">Paenibacillus thailandensis</name>
    <dbReference type="NCBI Taxonomy" id="393250"/>
    <lineage>
        <taxon>Bacteria</taxon>
        <taxon>Bacillati</taxon>
        <taxon>Bacillota</taxon>
        <taxon>Bacilli</taxon>
        <taxon>Bacillales</taxon>
        <taxon>Paenibacillaceae</taxon>
        <taxon>Paenibacillus</taxon>
    </lineage>
</organism>
<reference evidence="2" key="1">
    <citation type="journal article" date="2019" name="Int. J. Syst. Evol. Microbiol.">
        <title>The Global Catalogue of Microorganisms (GCM) 10K type strain sequencing project: providing services to taxonomists for standard genome sequencing and annotation.</title>
        <authorList>
            <consortium name="The Broad Institute Genomics Platform"/>
            <consortium name="The Broad Institute Genome Sequencing Center for Infectious Disease"/>
            <person name="Wu L."/>
            <person name="Ma J."/>
        </authorList>
    </citation>
    <scope>NUCLEOTIDE SEQUENCE [LARGE SCALE GENOMIC DNA]</scope>
    <source>
        <strain evidence="2">TISTR 1827</strain>
    </source>
</reference>